<keyword evidence="6" id="KW-0862">Zinc</keyword>
<keyword evidence="4" id="KW-0677">Repeat</keyword>
<dbReference type="GO" id="GO:0008270">
    <property type="term" value="F:zinc ion binding"/>
    <property type="evidence" value="ECO:0007669"/>
    <property type="project" value="UniProtKB-KW"/>
</dbReference>
<keyword evidence="7 9" id="KW-0539">Nucleus</keyword>
<evidence type="ECO:0000259" key="11">
    <source>
        <dbReference type="PROSITE" id="PS50119"/>
    </source>
</evidence>
<protein>
    <submittedName>
        <fullName evidence="13">CONSTANS-like protein-like protein</fullName>
    </submittedName>
</protein>
<organism evidence="13">
    <name type="scientific">Cymbidium goeringii</name>
    <dbReference type="NCBI Taxonomy" id="112607"/>
    <lineage>
        <taxon>Eukaryota</taxon>
        <taxon>Viridiplantae</taxon>
        <taxon>Streptophyta</taxon>
        <taxon>Embryophyta</taxon>
        <taxon>Tracheophyta</taxon>
        <taxon>Spermatophyta</taxon>
        <taxon>Magnoliopsida</taxon>
        <taxon>Liliopsida</taxon>
        <taxon>Asparagales</taxon>
        <taxon>Orchidaceae</taxon>
        <taxon>Epidendroideae</taxon>
        <taxon>Cymbidieae</taxon>
        <taxon>Cymbidiinae</taxon>
        <taxon>Cymbidium</taxon>
    </lineage>
</organism>
<evidence type="ECO:0000313" key="13">
    <source>
        <dbReference type="EMBL" id="AXY87610.1"/>
    </source>
</evidence>
<evidence type="ECO:0000256" key="3">
    <source>
        <dbReference type="ARBA" id="ARBA00022723"/>
    </source>
</evidence>
<keyword evidence="5 8" id="KW-0863">Zinc-finger</keyword>
<dbReference type="AlphaFoldDB" id="A0A385ITV7"/>
<evidence type="ECO:0000256" key="7">
    <source>
        <dbReference type="ARBA" id="ARBA00023242"/>
    </source>
</evidence>
<evidence type="ECO:0000256" key="8">
    <source>
        <dbReference type="PROSITE-ProRule" id="PRU00024"/>
    </source>
</evidence>
<dbReference type="CDD" id="cd19821">
    <property type="entry name" value="Bbox1_BBX-like"/>
    <property type="match status" value="1"/>
</dbReference>
<feature type="region of interest" description="Disordered" evidence="10">
    <location>
        <begin position="175"/>
        <end position="196"/>
    </location>
</feature>
<dbReference type="InterPro" id="IPR049808">
    <property type="entry name" value="CONSTANS-like_Bbox1"/>
</dbReference>
<feature type="region of interest" description="Disordered" evidence="10">
    <location>
        <begin position="342"/>
        <end position="371"/>
    </location>
</feature>
<proteinExistence type="evidence at transcript level"/>
<dbReference type="InterPro" id="IPR010402">
    <property type="entry name" value="CCT_domain"/>
</dbReference>
<evidence type="ECO:0000259" key="12">
    <source>
        <dbReference type="PROSITE" id="PS51017"/>
    </source>
</evidence>
<evidence type="ECO:0000256" key="9">
    <source>
        <dbReference type="PROSITE-ProRule" id="PRU00357"/>
    </source>
</evidence>
<dbReference type="PANTHER" id="PTHR31717:SF45">
    <property type="entry name" value="ZINC FINGER PROTEIN CONSTANS-LIKE 14-RELATED"/>
    <property type="match status" value="1"/>
</dbReference>
<dbReference type="Pfam" id="PF06203">
    <property type="entry name" value="CCT"/>
    <property type="match status" value="1"/>
</dbReference>
<feature type="compositionally biased region" description="Low complexity" evidence="10">
    <location>
        <begin position="342"/>
        <end position="355"/>
    </location>
</feature>
<name>A0A385ITV7_9ASPA</name>
<dbReference type="PANTHER" id="PTHR31717">
    <property type="entry name" value="ZINC FINGER PROTEIN CONSTANS-LIKE 10"/>
    <property type="match status" value="1"/>
</dbReference>
<feature type="domain" description="CCT" evidence="12">
    <location>
        <begin position="407"/>
        <end position="449"/>
    </location>
</feature>
<dbReference type="EMBL" id="MG601466">
    <property type="protein sequence ID" value="AXY87610.1"/>
    <property type="molecule type" value="mRNA"/>
</dbReference>
<dbReference type="Pfam" id="PF00643">
    <property type="entry name" value="zf-B_box"/>
    <property type="match status" value="1"/>
</dbReference>
<evidence type="ECO:0000256" key="6">
    <source>
        <dbReference type="ARBA" id="ARBA00022833"/>
    </source>
</evidence>
<dbReference type="SMART" id="SM00336">
    <property type="entry name" value="BBOX"/>
    <property type="match status" value="1"/>
</dbReference>
<feature type="domain" description="B box-type" evidence="11">
    <location>
        <begin position="8"/>
        <end position="55"/>
    </location>
</feature>
<evidence type="ECO:0000256" key="10">
    <source>
        <dbReference type="SAM" id="MobiDB-lite"/>
    </source>
</evidence>
<sequence>MGEGNARERYLTCDYCSEATAVIYCRADTARLCVACDRQVHGANALSRKHVRSQICDKCGDAGAIARCATEKLALCQDCDHDVHSAAADAGGSHARTAIEGFYGCPSSVELAASWGLELDSKESREGGDQFMFAGLGTIDSVFADLYVPCFSGSGRGGKRNPAVVQQLEEMARRDSSSLAASELSPRTPNRSATGCGGGDVDCRSVQLLPVASLLMMAPSDCADLRENHRVVEEGDLIWGCGPSDHTSQIWDFNLGQSREHNASSPLDDGYIGNNSSFTIRSYSELLKESSFANTEILEGFFEKNCPSSNEDVSSTNSIHHIPSQSLGAAATILSKWKSNKGNSKVSGSSSCNKNLPTISRPAVSSSHNPVRGSISKEISFGDQPLVRTELVNSFKKVDTQLLAEKRGTAMQRYKEKRKTRRYEKRIRYESRKARADIRRRVKGRFVKSSEDADDENHG</sequence>
<dbReference type="PROSITE" id="PS50119">
    <property type="entry name" value="ZF_BBOX"/>
    <property type="match status" value="1"/>
</dbReference>
<keyword evidence="3" id="KW-0479">Metal-binding</keyword>
<dbReference type="GO" id="GO:0006355">
    <property type="term" value="P:regulation of DNA-templated transcription"/>
    <property type="evidence" value="ECO:0007669"/>
    <property type="project" value="UniProtKB-ARBA"/>
</dbReference>
<evidence type="ECO:0000256" key="2">
    <source>
        <dbReference type="ARBA" id="ARBA00010024"/>
    </source>
</evidence>
<dbReference type="GO" id="GO:0005634">
    <property type="term" value="C:nucleus"/>
    <property type="evidence" value="ECO:0007669"/>
    <property type="project" value="UniProtKB-SubCell"/>
</dbReference>
<dbReference type="InterPro" id="IPR000315">
    <property type="entry name" value="Znf_B-box"/>
</dbReference>
<comment type="subcellular location">
    <subcellularLocation>
        <location evidence="1 9">Nucleus</location>
    </subcellularLocation>
</comment>
<accession>A0A385ITV7</accession>
<evidence type="ECO:0000256" key="4">
    <source>
        <dbReference type="ARBA" id="ARBA00022737"/>
    </source>
</evidence>
<evidence type="ECO:0000256" key="5">
    <source>
        <dbReference type="ARBA" id="ARBA00022771"/>
    </source>
</evidence>
<feature type="compositionally biased region" description="Polar residues" evidence="10">
    <location>
        <begin position="177"/>
        <end position="193"/>
    </location>
</feature>
<reference evidence="13" key="1">
    <citation type="journal article" date="2017" name="BMC Genomics">
        <title>Integrated mRNA and microRNA transcriptome variations in the multi-tepal mutant provide insights into the floral patterning of the orchid Cymbidium goeringii.</title>
        <authorList>
            <person name="Yang F."/>
            <person name="Zhu G."/>
            <person name="Wang Z."/>
            <person name="Liu H."/>
            <person name="Xu Q."/>
            <person name="Huang D."/>
            <person name="Zhao C."/>
        </authorList>
    </citation>
    <scope>NUCLEOTIDE SEQUENCE</scope>
</reference>
<evidence type="ECO:0000256" key="1">
    <source>
        <dbReference type="ARBA" id="ARBA00004123"/>
    </source>
</evidence>
<dbReference type="PROSITE" id="PS51017">
    <property type="entry name" value="CCT"/>
    <property type="match status" value="1"/>
</dbReference>
<comment type="similarity">
    <text evidence="2">Belongs to the CONSTANS family.</text>
</comment>